<dbReference type="AlphaFoldDB" id="A0AAD3N4S9"/>
<feature type="compositionally biased region" description="Pro residues" evidence="1">
    <location>
        <begin position="158"/>
        <end position="168"/>
    </location>
</feature>
<gene>
    <name evidence="2" type="ORF">AKAME5_001697400</name>
</gene>
<dbReference type="EMBL" id="BRZM01000079">
    <property type="protein sequence ID" value="GLD65514.1"/>
    <property type="molecule type" value="Genomic_DNA"/>
</dbReference>
<evidence type="ECO:0000313" key="3">
    <source>
        <dbReference type="Proteomes" id="UP001279410"/>
    </source>
</evidence>
<feature type="region of interest" description="Disordered" evidence="1">
    <location>
        <begin position="43"/>
        <end position="101"/>
    </location>
</feature>
<organism evidence="2 3">
    <name type="scientific">Lates japonicus</name>
    <name type="common">Japanese lates</name>
    <dbReference type="NCBI Taxonomy" id="270547"/>
    <lineage>
        <taxon>Eukaryota</taxon>
        <taxon>Metazoa</taxon>
        <taxon>Chordata</taxon>
        <taxon>Craniata</taxon>
        <taxon>Vertebrata</taxon>
        <taxon>Euteleostomi</taxon>
        <taxon>Actinopterygii</taxon>
        <taxon>Neopterygii</taxon>
        <taxon>Teleostei</taxon>
        <taxon>Neoteleostei</taxon>
        <taxon>Acanthomorphata</taxon>
        <taxon>Carangaria</taxon>
        <taxon>Carangaria incertae sedis</taxon>
        <taxon>Centropomidae</taxon>
        <taxon>Lates</taxon>
    </lineage>
</organism>
<keyword evidence="3" id="KW-1185">Reference proteome</keyword>
<evidence type="ECO:0000313" key="2">
    <source>
        <dbReference type="EMBL" id="GLD65514.1"/>
    </source>
</evidence>
<protein>
    <submittedName>
        <fullName evidence="2">Uncharacterized protein</fullName>
    </submittedName>
</protein>
<evidence type="ECO:0000256" key="1">
    <source>
        <dbReference type="SAM" id="MobiDB-lite"/>
    </source>
</evidence>
<dbReference type="Proteomes" id="UP001279410">
    <property type="component" value="Unassembled WGS sequence"/>
</dbReference>
<reference evidence="2" key="1">
    <citation type="submission" date="2022-08" db="EMBL/GenBank/DDBJ databases">
        <title>Genome sequencing of akame (Lates japonicus).</title>
        <authorList>
            <person name="Hashiguchi Y."/>
            <person name="Takahashi H."/>
        </authorList>
    </citation>
    <scope>NUCLEOTIDE SEQUENCE</scope>
    <source>
        <strain evidence="2">Kochi</strain>
    </source>
</reference>
<comment type="caution">
    <text evidence="2">The sequence shown here is derived from an EMBL/GenBank/DDBJ whole genome shotgun (WGS) entry which is preliminary data.</text>
</comment>
<proteinExistence type="predicted"/>
<sequence length="186" mass="20861">MSFDDLVKKRIEQSKHTTDVDLPPAIRWTGIGRHLSDLSISSPRHLDVGSLTPQQAEDSRERKGLSALKAMSTERRKWDTEDEDLGKGKSPLFDAHSTQGDPCSNYRRFVEDIKPLAKQPLTQLHPSSSLVNERRAGDLLYGIPRYRKHNIGDIEPPQEAPPPIPATLPPDEAVELTWRCPPGSRT</sequence>
<accession>A0AAD3N4S9</accession>
<name>A0AAD3N4S9_LATJO</name>
<feature type="region of interest" description="Disordered" evidence="1">
    <location>
        <begin position="150"/>
        <end position="173"/>
    </location>
</feature>